<comment type="caution">
    <text evidence="1">The sequence shown here is derived from an EMBL/GenBank/DDBJ whole genome shotgun (WGS) entry which is preliminary data.</text>
</comment>
<dbReference type="Proteomes" id="UP001149090">
    <property type="component" value="Unassembled WGS sequence"/>
</dbReference>
<proteinExistence type="predicted"/>
<gene>
    <name evidence="1" type="ORF">M0811_03131</name>
</gene>
<dbReference type="AlphaFoldDB" id="A0A9Q0L5Q1"/>
<protein>
    <submittedName>
        <fullName evidence="1">Uncharacterized protein</fullName>
    </submittedName>
</protein>
<evidence type="ECO:0000313" key="1">
    <source>
        <dbReference type="EMBL" id="KAJ5066787.1"/>
    </source>
</evidence>
<keyword evidence="2" id="KW-1185">Reference proteome</keyword>
<accession>A0A9Q0L5Q1</accession>
<name>A0A9Q0L5Q1_ANAIG</name>
<organism evidence="1 2">
    <name type="scientific">Anaeramoeba ignava</name>
    <name type="common">Anaerobic marine amoeba</name>
    <dbReference type="NCBI Taxonomy" id="1746090"/>
    <lineage>
        <taxon>Eukaryota</taxon>
        <taxon>Metamonada</taxon>
        <taxon>Anaeramoebidae</taxon>
        <taxon>Anaeramoeba</taxon>
    </lineage>
</organism>
<dbReference type="EMBL" id="JAPDFW010000136">
    <property type="protein sequence ID" value="KAJ5066787.1"/>
    <property type="molecule type" value="Genomic_DNA"/>
</dbReference>
<reference evidence="1" key="1">
    <citation type="submission" date="2022-10" db="EMBL/GenBank/DDBJ databases">
        <title>Novel sulphate-reducing endosymbionts in the free-living metamonad Anaeramoeba.</title>
        <authorList>
            <person name="Jerlstrom-Hultqvist J."/>
            <person name="Cepicka I."/>
            <person name="Gallot-Lavallee L."/>
            <person name="Salas-Leiva D."/>
            <person name="Curtis B.A."/>
            <person name="Zahonova K."/>
            <person name="Pipaliya S."/>
            <person name="Dacks J."/>
            <person name="Roger A.J."/>
        </authorList>
    </citation>
    <scope>NUCLEOTIDE SEQUENCE</scope>
    <source>
        <strain evidence="1">BMAN</strain>
    </source>
</reference>
<evidence type="ECO:0000313" key="2">
    <source>
        <dbReference type="Proteomes" id="UP001149090"/>
    </source>
</evidence>
<sequence length="93" mass="11065">MKIKTFFPFKKLIYFYFKIKKYKKSKPGNPSFRIICCDSLELIPSIQNLNILRNYSDPIPLKFMILQSGNLIIISLDKFKAKTETKKERNEKK</sequence>